<reference evidence="3 4" key="1">
    <citation type="journal article" date="2020" name="ISME J.">
        <title>Uncovering the hidden diversity of litter-decomposition mechanisms in mushroom-forming fungi.</title>
        <authorList>
            <person name="Floudas D."/>
            <person name="Bentzer J."/>
            <person name="Ahren D."/>
            <person name="Johansson T."/>
            <person name="Persson P."/>
            <person name="Tunlid A."/>
        </authorList>
    </citation>
    <scope>NUCLEOTIDE SEQUENCE [LARGE SCALE GENOMIC DNA]</scope>
    <source>
        <strain evidence="3 4">CBS 146.42</strain>
    </source>
</reference>
<evidence type="ECO:0000256" key="2">
    <source>
        <dbReference type="SAM" id="Phobius"/>
    </source>
</evidence>
<feature type="region of interest" description="Disordered" evidence="1">
    <location>
        <begin position="300"/>
        <end position="331"/>
    </location>
</feature>
<evidence type="ECO:0000313" key="4">
    <source>
        <dbReference type="Proteomes" id="UP000559027"/>
    </source>
</evidence>
<keyword evidence="2" id="KW-0812">Transmembrane</keyword>
<gene>
    <name evidence="3" type="ORF">D9756_006107</name>
</gene>
<accession>A0A8H5FX00</accession>
<organism evidence="3 4">
    <name type="scientific">Leucocoprinus leucothites</name>
    <dbReference type="NCBI Taxonomy" id="201217"/>
    <lineage>
        <taxon>Eukaryota</taxon>
        <taxon>Fungi</taxon>
        <taxon>Dikarya</taxon>
        <taxon>Basidiomycota</taxon>
        <taxon>Agaricomycotina</taxon>
        <taxon>Agaricomycetes</taxon>
        <taxon>Agaricomycetidae</taxon>
        <taxon>Agaricales</taxon>
        <taxon>Agaricineae</taxon>
        <taxon>Agaricaceae</taxon>
        <taxon>Leucocoprinus</taxon>
    </lineage>
</organism>
<evidence type="ECO:0000313" key="3">
    <source>
        <dbReference type="EMBL" id="KAF5352840.1"/>
    </source>
</evidence>
<keyword evidence="2" id="KW-1133">Transmembrane helix</keyword>
<proteinExistence type="predicted"/>
<feature type="region of interest" description="Disordered" evidence="1">
    <location>
        <begin position="25"/>
        <end position="71"/>
    </location>
</feature>
<feature type="compositionally biased region" description="Polar residues" evidence="1">
    <location>
        <begin position="309"/>
        <end position="318"/>
    </location>
</feature>
<dbReference type="OrthoDB" id="3068801at2759"/>
<feature type="region of interest" description="Disordered" evidence="1">
    <location>
        <begin position="172"/>
        <end position="248"/>
    </location>
</feature>
<protein>
    <submittedName>
        <fullName evidence="3">Uncharacterized protein</fullName>
    </submittedName>
</protein>
<feature type="transmembrane region" description="Helical" evidence="2">
    <location>
        <begin position="142"/>
        <end position="163"/>
    </location>
</feature>
<dbReference type="EMBL" id="JAACJO010000011">
    <property type="protein sequence ID" value="KAF5352840.1"/>
    <property type="molecule type" value="Genomic_DNA"/>
</dbReference>
<feature type="compositionally biased region" description="Polar residues" evidence="1">
    <location>
        <begin position="33"/>
        <end position="42"/>
    </location>
</feature>
<keyword evidence="4" id="KW-1185">Reference proteome</keyword>
<sequence>MYLSHKSPSCNPTVTLAIQSLNNRQPAAARSLQPDSVPTASDNGPFDDIDPSRTSPSPVRAPANGGNLPTDGTENAHFTTLEVSTTFTTTGVFTTEVTTTLPNGQVRTTSAIVTGTRTITTETEVVTQVGTLSAKGGPPKELIGGVIGATVIVILAVIALCILRCRRRRQSSQVFSETRPHSPQRRTSLRPRPFLEPQIALTNISPESKIKEKSQASSSPSTREQAQDPFRDPEVVDRVETPNDQQNEVQRARDALDRLQQLTNQLEVELEHLNNLARLGRLSDDDQARLDEIRRTTGLTIPFNPRQGHMSTDSSASGFSVPPSYHTNCSA</sequence>
<feature type="compositionally biased region" description="Polar residues" evidence="1">
    <location>
        <begin position="215"/>
        <end position="224"/>
    </location>
</feature>
<evidence type="ECO:0000256" key="1">
    <source>
        <dbReference type="SAM" id="MobiDB-lite"/>
    </source>
</evidence>
<dbReference type="Proteomes" id="UP000559027">
    <property type="component" value="Unassembled WGS sequence"/>
</dbReference>
<feature type="compositionally biased region" description="Basic and acidic residues" evidence="1">
    <location>
        <begin position="225"/>
        <end position="241"/>
    </location>
</feature>
<keyword evidence="2" id="KW-0472">Membrane</keyword>
<dbReference type="AlphaFoldDB" id="A0A8H5FX00"/>
<name>A0A8H5FX00_9AGAR</name>
<comment type="caution">
    <text evidence="3">The sequence shown here is derived from an EMBL/GenBank/DDBJ whole genome shotgun (WGS) entry which is preliminary data.</text>
</comment>